<dbReference type="InterPro" id="IPR002725">
    <property type="entry name" value="YgjP-like_metallopeptidase"/>
</dbReference>
<organism evidence="2 3">
    <name type="scientific">Alcaligenes endophyticus</name>
    <dbReference type="NCBI Taxonomy" id="1929088"/>
    <lineage>
        <taxon>Bacteria</taxon>
        <taxon>Pseudomonadati</taxon>
        <taxon>Pseudomonadota</taxon>
        <taxon>Betaproteobacteria</taxon>
        <taxon>Burkholderiales</taxon>
        <taxon>Alcaligenaceae</taxon>
        <taxon>Alcaligenes</taxon>
    </lineage>
</organism>
<feature type="domain" description="YgjP-like metallopeptidase" evidence="1">
    <location>
        <begin position="70"/>
        <end position="285"/>
    </location>
</feature>
<dbReference type="Gene3D" id="3.30.2010.10">
    <property type="entry name" value="Metalloproteases ('zincins'), catalytic domain"/>
    <property type="match status" value="1"/>
</dbReference>
<proteinExistence type="predicted"/>
<comment type="caution">
    <text evidence="2">The sequence shown here is derived from an EMBL/GenBank/DDBJ whole genome shotgun (WGS) entry which is preliminary data.</text>
</comment>
<dbReference type="Proteomes" id="UP001168613">
    <property type="component" value="Unassembled WGS sequence"/>
</dbReference>
<protein>
    <submittedName>
        <fullName evidence="2">M48 family metallopeptidase</fullName>
    </submittedName>
</protein>
<dbReference type="CDD" id="cd07344">
    <property type="entry name" value="M48_yhfN_like"/>
    <property type="match status" value="1"/>
</dbReference>
<dbReference type="EMBL" id="JAJHNU010000005">
    <property type="protein sequence ID" value="MDN4122570.1"/>
    <property type="molecule type" value="Genomic_DNA"/>
</dbReference>
<gene>
    <name evidence="2" type="ORF">LMS43_14850</name>
</gene>
<name>A0ABT8EN96_9BURK</name>
<dbReference type="PANTHER" id="PTHR30399">
    <property type="entry name" value="UNCHARACTERIZED PROTEIN YGJP"/>
    <property type="match status" value="1"/>
</dbReference>
<evidence type="ECO:0000313" key="3">
    <source>
        <dbReference type="Proteomes" id="UP001168613"/>
    </source>
</evidence>
<dbReference type="RefSeq" id="WP_266123901.1">
    <property type="nucleotide sequence ID" value="NZ_JAJHNU010000005.1"/>
</dbReference>
<evidence type="ECO:0000259" key="1">
    <source>
        <dbReference type="Pfam" id="PF01863"/>
    </source>
</evidence>
<dbReference type="Pfam" id="PF01863">
    <property type="entry name" value="YgjP-like"/>
    <property type="match status" value="1"/>
</dbReference>
<reference evidence="2" key="1">
    <citation type="submission" date="2021-11" db="EMBL/GenBank/DDBJ databases">
        <title>Draft genome sequence of Alcaligenes endophyticus type strain CCUG 75668T.</title>
        <authorList>
            <person name="Salva-Serra F."/>
            <person name="Duran R.E."/>
            <person name="Seeger M."/>
            <person name="Moore E.R.B."/>
            <person name="Jaen-Luchoro D."/>
        </authorList>
    </citation>
    <scope>NUCLEOTIDE SEQUENCE</scope>
    <source>
        <strain evidence="2">CCUG 75668</strain>
    </source>
</reference>
<dbReference type="InterPro" id="IPR053136">
    <property type="entry name" value="UTP_pyrophosphatase-like"/>
</dbReference>
<dbReference type="PANTHER" id="PTHR30399:SF1">
    <property type="entry name" value="UTP PYROPHOSPHATASE"/>
    <property type="match status" value="1"/>
</dbReference>
<evidence type="ECO:0000313" key="2">
    <source>
        <dbReference type="EMBL" id="MDN4122570.1"/>
    </source>
</evidence>
<sequence>MLDRLQLALFPKSLFPLPNEQEATPLPVTKAKPAQLPYCQPAVLPLGTQWHTITLNGVTLGYVLKRSKRKTVGLSVNDSGLQITAPVWVSTAQLESVLQKKANWIITKLQQLQERHALLALQQITWQNGDRLPYLGQAIVLQRNPVLPTTIFQGECFAPQDGNILYLPLRPEADSAQMRDLTQSWLQQQARRYFEQRLQHYLDKGALTMQRLRLAAPAKRWGSCNSDGTIMLNWRLIHFPPHLIDYVVAHEVAHLKEMNHSRAFWDFVEFLMPDYHYARAQLRQHEPGTLPLL</sequence>
<accession>A0ABT8EN96</accession>
<keyword evidence="3" id="KW-1185">Reference proteome</keyword>